<dbReference type="PIRSF" id="PIRSF000376">
    <property type="entry name" value="AcCoA_decarb_gamma"/>
    <property type="match status" value="1"/>
</dbReference>
<dbReference type="GO" id="GO:0051539">
    <property type="term" value="F:4 iron, 4 sulfur cluster binding"/>
    <property type="evidence" value="ECO:0007669"/>
    <property type="project" value="UniProtKB-KW"/>
</dbReference>
<keyword evidence="7" id="KW-0489">Methyltransferase</keyword>
<evidence type="ECO:0000256" key="3">
    <source>
        <dbReference type="ARBA" id="ARBA00023004"/>
    </source>
</evidence>
<dbReference type="Pfam" id="PF04060">
    <property type="entry name" value="FeS"/>
    <property type="match status" value="1"/>
</dbReference>
<proteinExistence type="predicted"/>
<dbReference type="GO" id="GO:0046356">
    <property type="term" value="P:acetyl-CoA catabolic process"/>
    <property type="evidence" value="ECO:0007669"/>
    <property type="project" value="InterPro"/>
</dbReference>
<protein>
    <submittedName>
        <fullName evidence="7">Putative CO dehydrogenase/acetyl-CoA synthase subunit gamma</fullName>
        <ecNumber evidence="7">2.1.1.245</ecNumber>
    </submittedName>
</protein>
<reference evidence="7" key="1">
    <citation type="submission" date="2014-09" db="EMBL/GenBank/DDBJ databases">
        <authorList>
            <person name="Probst J Alexander"/>
        </authorList>
    </citation>
    <scope>NUCLEOTIDE SEQUENCE</scope>
</reference>
<dbReference type="InterPro" id="IPR016041">
    <property type="entry name" value="Ac-CoA_synth_d_su_TIM-brl"/>
</dbReference>
<feature type="domain" description="4Fe-4S" evidence="6">
    <location>
        <begin position="1"/>
        <end position="60"/>
    </location>
</feature>
<evidence type="ECO:0000256" key="2">
    <source>
        <dbReference type="ARBA" id="ARBA00022723"/>
    </source>
</evidence>
<dbReference type="Gene3D" id="3.40.50.11600">
    <property type="match status" value="1"/>
</dbReference>
<dbReference type="GO" id="GO:0032259">
    <property type="term" value="P:methylation"/>
    <property type="evidence" value="ECO:0007669"/>
    <property type="project" value="UniProtKB-KW"/>
</dbReference>
<dbReference type="InterPro" id="IPR051069">
    <property type="entry name" value="ACDS_complex_subunit"/>
</dbReference>
<keyword evidence="5" id="KW-0170">Cobalt</keyword>
<name>A0A098E6M9_9ZZZZ</name>
<dbReference type="NCBIfam" id="NF003195">
    <property type="entry name" value="PRK04165.1"/>
    <property type="match status" value="1"/>
</dbReference>
<keyword evidence="2" id="KW-0479">Metal-binding</keyword>
<dbReference type="EC" id="2.1.1.245" evidence="7"/>
<dbReference type="GO" id="GO:0005506">
    <property type="term" value="F:iron ion binding"/>
    <property type="evidence" value="ECO:0007669"/>
    <property type="project" value="InterPro"/>
</dbReference>
<keyword evidence="1" id="KW-0004">4Fe-4S</keyword>
<evidence type="ECO:0000256" key="1">
    <source>
        <dbReference type="ARBA" id="ARBA00022485"/>
    </source>
</evidence>
<organism evidence="7">
    <name type="scientific">groundwater metagenome</name>
    <dbReference type="NCBI Taxonomy" id="717931"/>
    <lineage>
        <taxon>unclassified sequences</taxon>
        <taxon>metagenomes</taxon>
        <taxon>ecological metagenomes</taxon>
    </lineage>
</organism>
<dbReference type="PANTHER" id="PTHR36214">
    <property type="match status" value="1"/>
</dbReference>
<dbReference type="InterPro" id="IPR011005">
    <property type="entry name" value="Dihydropteroate_synth-like_sf"/>
</dbReference>
<sequence>MARLSALQLYKLLPKTNCGKCPEKTCMAFAMKLMERGVKPEDCAELKGEKLKNLTDVITPPVRDVVIGNPEHAITVGGEEVIYRHDLRFFNPTGMLLDISDTMSEEEIKSRVEFVKNYQYERIGKFLKLDGVSVRCASNDKEKFSNAVKFAVENIDKPIILCTTNPEIMKAGLEMAKKRRPLIYTAIPENLKEMFELAKKYDCPLAIHSENLNEIGSMTKTLMNAGWTDIVIDPGFDFENLSSTLNKFEILRTAAIKNVKEFSFPIMVSTVGMKNLNLGELAAVSEALALSLCLDRFISLLVLSHFSEIYIVMEALTLRMNIYADPKVNPTTEPKVYPIGTPDENSPLLITSNFALTYFGVAGDIESGKVSCYLLVIDTEGLAVLVALAGGKLNAVKIKEAMDANHVEKLVKHRKLIIPGYVGRIKGAIEDETKWGVLVGPQDSGGIGDFLRKNWTEGGLDVKTK</sequence>
<evidence type="ECO:0000256" key="5">
    <source>
        <dbReference type="ARBA" id="ARBA00023285"/>
    </source>
</evidence>
<keyword evidence="3" id="KW-0408">Iron</keyword>
<dbReference type="PROSITE" id="PS51656">
    <property type="entry name" value="4FE4S"/>
    <property type="match status" value="1"/>
</dbReference>
<dbReference type="Pfam" id="PF03599">
    <property type="entry name" value="CdhD"/>
    <property type="match status" value="1"/>
</dbReference>
<accession>A0A098E6M9</accession>
<dbReference type="SUPFAM" id="SSF51717">
    <property type="entry name" value="Dihydropteroate synthetase-like"/>
    <property type="match status" value="1"/>
</dbReference>
<keyword evidence="7" id="KW-0808">Transferase</keyword>
<dbReference type="Gene3D" id="3.20.20.20">
    <property type="entry name" value="Dihydropteroate synthase-like"/>
    <property type="match status" value="1"/>
</dbReference>
<dbReference type="GO" id="GO:0008168">
    <property type="term" value="F:methyltransferase activity"/>
    <property type="evidence" value="ECO:0007669"/>
    <property type="project" value="UniProtKB-KW"/>
</dbReference>
<keyword evidence="4" id="KW-0411">Iron-sulfur</keyword>
<evidence type="ECO:0000313" key="7">
    <source>
        <dbReference type="EMBL" id="CEG11633.1"/>
    </source>
</evidence>
<evidence type="ECO:0000256" key="4">
    <source>
        <dbReference type="ARBA" id="ARBA00023014"/>
    </source>
</evidence>
<dbReference type="InterPro" id="IPR007202">
    <property type="entry name" value="4Fe-4S_dom"/>
</dbReference>
<dbReference type="EMBL" id="CCXY01000063">
    <property type="protein sequence ID" value="CEG11633.1"/>
    <property type="molecule type" value="Genomic_DNA"/>
</dbReference>
<gene>
    <name evidence="7" type="primary">cdhE</name>
    <name evidence="7" type="ORF">MSIBF_A1550003</name>
</gene>
<dbReference type="InterPro" id="IPR016218">
    <property type="entry name" value="AcylCoA_decarb/synth_gsu"/>
</dbReference>
<dbReference type="PANTHER" id="PTHR36214:SF3">
    <property type="entry name" value="ACETYL-COA DECARBONYLASE_SYNTHASE COMPLEX SUBUNIT GAMMA"/>
    <property type="match status" value="1"/>
</dbReference>
<dbReference type="AlphaFoldDB" id="A0A098E6M9"/>
<evidence type="ECO:0000259" key="6">
    <source>
        <dbReference type="PROSITE" id="PS51656"/>
    </source>
</evidence>